<reference evidence="1 2" key="1">
    <citation type="submission" date="2016-01" db="EMBL/GenBank/DDBJ databases">
        <title>High potential of lignocellulose degradation of a new Verrucomicrobia species.</title>
        <authorList>
            <person name="Wang Y."/>
            <person name="Shi Y."/>
            <person name="Qiu Z."/>
            <person name="Liu S."/>
            <person name="Yang H."/>
        </authorList>
    </citation>
    <scope>NUCLEOTIDE SEQUENCE [LARGE SCALE GENOMIC DNA]</scope>
    <source>
        <strain evidence="1 2">TSB47</strain>
    </source>
</reference>
<dbReference type="AlphaFoldDB" id="A0A178IEZ1"/>
<evidence type="ECO:0000313" key="1">
    <source>
        <dbReference type="EMBL" id="OAM88308.1"/>
    </source>
</evidence>
<dbReference type="OrthoDB" id="195089at2"/>
<organism evidence="1 2">
    <name type="scientific">Termitidicoccus mucosus</name>
    <dbReference type="NCBI Taxonomy" id="1184151"/>
    <lineage>
        <taxon>Bacteria</taxon>
        <taxon>Pseudomonadati</taxon>
        <taxon>Verrucomicrobiota</taxon>
        <taxon>Opitutia</taxon>
        <taxon>Opitutales</taxon>
        <taxon>Opitutaceae</taxon>
        <taxon>Termitidicoccus</taxon>
    </lineage>
</organism>
<dbReference type="STRING" id="1184151.AW736_19195"/>
<dbReference type="RefSeq" id="WP_068771908.1">
    <property type="nucleotide sequence ID" value="NZ_CP109796.1"/>
</dbReference>
<name>A0A178IEZ1_9BACT</name>
<protein>
    <recommendedName>
        <fullName evidence="3">HicA protein</fullName>
    </recommendedName>
</protein>
<gene>
    <name evidence="1" type="ORF">AW736_19195</name>
</gene>
<sequence length="94" mass="10308">MPSLPLTDAQRRTCTAIFQYPSPPDLDWSSVCALLDTLGEVTEEPDGNLRVTRNGQTLALHQPRAHDVAGTSEIMAMRHFIEQSESVSLSARNG</sequence>
<proteinExistence type="predicted"/>
<evidence type="ECO:0000313" key="2">
    <source>
        <dbReference type="Proteomes" id="UP000078486"/>
    </source>
</evidence>
<evidence type="ECO:0008006" key="3">
    <source>
        <dbReference type="Google" id="ProtNLM"/>
    </source>
</evidence>
<dbReference type="Proteomes" id="UP000078486">
    <property type="component" value="Unassembled WGS sequence"/>
</dbReference>
<comment type="caution">
    <text evidence="1">The sequence shown here is derived from an EMBL/GenBank/DDBJ whole genome shotgun (WGS) entry which is preliminary data.</text>
</comment>
<dbReference type="EMBL" id="LRRQ01000137">
    <property type="protein sequence ID" value="OAM88308.1"/>
    <property type="molecule type" value="Genomic_DNA"/>
</dbReference>
<accession>A0A178IEZ1</accession>
<keyword evidence="2" id="KW-1185">Reference proteome</keyword>